<comment type="subcellular location">
    <subcellularLocation>
        <location evidence="1">Membrane</location>
        <topology evidence="1">Multi-pass membrane protein</topology>
    </subcellularLocation>
</comment>
<dbReference type="InterPro" id="IPR038377">
    <property type="entry name" value="Na/Glc_symporter_sf"/>
</dbReference>
<feature type="transmembrane region" description="Helical" evidence="7">
    <location>
        <begin position="119"/>
        <end position="148"/>
    </location>
</feature>
<feature type="transmembrane region" description="Helical" evidence="7">
    <location>
        <begin position="510"/>
        <end position="529"/>
    </location>
</feature>
<feature type="transmembrane region" description="Helical" evidence="7">
    <location>
        <begin position="291"/>
        <end position="312"/>
    </location>
</feature>
<feature type="transmembrane region" description="Helical" evidence="7">
    <location>
        <begin position="192"/>
        <end position="215"/>
    </location>
</feature>
<feature type="transmembrane region" description="Helical" evidence="7">
    <location>
        <begin position="587"/>
        <end position="612"/>
    </location>
</feature>
<dbReference type="RefSeq" id="WP_154417405.1">
    <property type="nucleotide sequence ID" value="NZ_VUNS01000005.1"/>
</dbReference>
<dbReference type="AlphaFoldDB" id="A0A844G142"/>
<comment type="caution">
    <text evidence="8">The sequence shown here is derived from an EMBL/GenBank/DDBJ whole genome shotgun (WGS) entry which is preliminary data.</text>
</comment>
<evidence type="ECO:0000256" key="5">
    <source>
        <dbReference type="ARBA" id="ARBA00022989"/>
    </source>
</evidence>
<feature type="transmembrane region" description="Helical" evidence="7">
    <location>
        <begin position="342"/>
        <end position="364"/>
    </location>
</feature>
<dbReference type="GO" id="GO:0005886">
    <property type="term" value="C:plasma membrane"/>
    <property type="evidence" value="ECO:0007669"/>
    <property type="project" value="TreeGrafter"/>
</dbReference>
<keyword evidence="6 7" id="KW-0472">Membrane</keyword>
<feature type="transmembrane region" description="Helical" evidence="7">
    <location>
        <begin position="45"/>
        <end position="63"/>
    </location>
</feature>
<dbReference type="PROSITE" id="PS50283">
    <property type="entry name" value="NA_SOLUT_SYMP_3"/>
    <property type="match status" value="1"/>
</dbReference>
<dbReference type="InterPro" id="IPR001734">
    <property type="entry name" value="Na/solute_symporter"/>
</dbReference>
<organism evidence="8 9">
    <name type="scientific">Victivallis lenta</name>
    <dbReference type="NCBI Taxonomy" id="2606640"/>
    <lineage>
        <taxon>Bacteria</taxon>
        <taxon>Pseudomonadati</taxon>
        <taxon>Lentisphaerota</taxon>
        <taxon>Lentisphaeria</taxon>
        <taxon>Victivallales</taxon>
        <taxon>Victivallaceae</taxon>
        <taxon>Victivallis</taxon>
    </lineage>
</organism>
<accession>A0A844G142</accession>
<evidence type="ECO:0000313" key="9">
    <source>
        <dbReference type="Proteomes" id="UP000435649"/>
    </source>
</evidence>
<reference evidence="8 9" key="1">
    <citation type="submission" date="2019-08" db="EMBL/GenBank/DDBJ databases">
        <title>In-depth cultivation of the pig gut microbiome towards novel bacterial diversity and tailored functional studies.</title>
        <authorList>
            <person name="Wylensek D."/>
            <person name="Hitch T.C.A."/>
            <person name="Clavel T."/>
        </authorList>
    </citation>
    <scope>NUCLEOTIDE SEQUENCE [LARGE SCALE GENOMIC DNA]</scope>
    <source>
        <strain evidence="8 9">BBE-744-WT-12</strain>
    </source>
</reference>
<feature type="transmembrane region" description="Helical" evidence="7">
    <location>
        <begin position="6"/>
        <end position="24"/>
    </location>
</feature>
<dbReference type="Gene3D" id="1.20.1730.10">
    <property type="entry name" value="Sodium/glucose cotransporter"/>
    <property type="match status" value="1"/>
</dbReference>
<evidence type="ECO:0000313" key="8">
    <source>
        <dbReference type="EMBL" id="MST96684.1"/>
    </source>
</evidence>
<evidence type="ECO:0000256" key="1">
    <source>
        <dbReference type="ARBA" id="ARBA00004141"/>
    </source>
</evidence>
<keyword evidence="3" id="KW-0813">Transport</keyword>
<keyword evidence="4 7" id="KW-0812">Transmembrane</keyword>
<evidence type="ECO:0000256" key="6">
    <source>
        <dbReference type="ARBA" id="ARBA00023136"/>
    </source>
</evidence>
<dbReference type="PANTHER" id="PTHR48086">
    <property type="entry name" value="SODIUM/PROLINE SYMPORTER-RELATED"/>
    <property type="match status" value="1"/>
</dbReference>
<dbReference type="EMBL" id="VUNS01000005">
    <property type="protein sequence ID" value="MST96684.1"/>
    <property type="molecule type" value="Genomic_DNA"/>
</dbReference>
<comment type="similarity">
    <text evidence="2">Belongs to the sodium:solute symporter (SSF) (TC 2.A.21) family.</text>
</comment>
<feature type="transmembrane region" description="Helical" evidence="7">
    <location>
        <begin position="624"/>
        <end position="647"/>
    </location>
</feature>
<gene>
    <name evidence="8" type="ORF">FYJ85_06455</name>
</gene>
<dbReference type="Proteomes" id="UP000435649">
    <property type="component" value="Unassembled WGS sequence"/>
</dbReference>
<proteinExistence type="inferred from homology"/>
<sequence length="678" mass="75593">MNFTALDYSFLAIVLMVLLGITVYSRRYVRGVTDFLAADRLAGRYLLTVAGGFYGTVGLVANWEMIYATGLPPQWWGMMNLPIGLFLALTGFIVYRFRQTRALTLAQFFEERYSRRFRCYAGILCWASGILNFGVFPFVTGNLIVFFLGLPPEFVFLGVTLKTFWVTMFCYLAFATYIACAGGQITIMITDFLQGAMLMLIFAVLVIYLLGIYSWEEIVSGLMLGGADGESSMINPFAGSSNKDFDIWYFLIGLFGAIYNTRSWQGNSGYNAAARTPHEAVVAGVIGNWRMIVSTICIILIPLAAFAVLHLPEYAATAEPIRNAIDNLGDPVLKTQMTVPLFLKYTLPSGLLGLFAAVIFGCAISCDDTYVHAWGSIFIQDVVLPIRKRPFKTPGNHLLALRLSIVGVALFGFIFSILFPMKGYIFMFFALTGAIYLGGAGAVIIGGLYWKRGTTAAAWCALSVGTAIGFGGICIQQAWPALLGSLMRSWPDWEILQSFPEEFPVNGQWIYFYAMIASTVCYIAVSLLGPRRVFNLDRLLHRGQYVVAADQVGGAGGNRQDVRGDKERFSLKRFLGITSEFTRFERFIFYGTFAWLMGWWLVFVAGVAVNFIQPLSDRFWSGFWYVYILLSVGLGILCTIWIFAGGLRDALQLFRDLRTSRNDCRDDGFVRQNEESAE</sequence>
<dbReference type="GO" id="GO:0022857">
    <property type="term" value="F:transmembrane transporter activity"/>
    <property type="evidence" value="ECO:0007669"/>
    <property type="project" value="InterPro"/>
</dbReference>
<protein>
    <submittedName>
        <fullName evidence="8">Sodium:solute symporter</fullName>
    </submittedName>
</protein>
<feature type="transmembrane region" description="Helical" evidence="7">
    <location>
        <begin position="399"/>
        <end position="419"/>
    </location>
</feature>
<evidence type="ECO:0000256" key="3">
    <source>
        <dbReference type="ARBA" id="ARBA00022448"/>
    </source>
</evidence>
<keyword evidence="9" id="KW-1185">Reference proteome</keyword>
<name>A0A844G142_9BACT</name>
<dbReference type="InterPro" id="IPR050277">
    <property type="entry name" value="Sodium:Solute_Symporter"/>
</dbReference>
<feature type="transmembrane region" description="Helical" evidence="7">
    <location>
        <begin position="425"/>
        <end position="450"/>
    </location>
</feature>
<keyword evidence="5 7" id="KW-1133">Transmembrane helix</keyword>
<feature type="transmembrane region" description="Helical" evidence="7">
    <location>
        <begin position="457"/>
        <end position="479"/>
    </location>
</feature>
<evidence type="ECO:0000256" key="7">
    <source>
        <dbReference type="SAM" id="Phobius"/>
    </source>
</evidence>
<evidence type="ECO:0000256" key="4">
    <source>
        <dbReference type="ARBA" id="ARBA00022692"/>
    </source>
</evidence>
<feature type="transmembrane region" description="Helical" evidence="7">
    <location>
        <begin position="154"/>
        <end position="180"/>
    </location>
</feature>
<dbReference type="PANTHER" id="PTHR48086:SF7">
    <property type="entry name" value="SODIUM-SOLUTE SYMPORTER-RELATED"/>
    <property type="match status" value="1"/>
</dbReference>
<evidence type="ECO:0000256" key="2">
    <source>
        <dbReference type="ARBA" id="ARBA00006434"/>
    </source>
</evidence>
<feature type="transmembrane region" description="Helical" evidence="7">
    <location>
        <begin position="75"/>
        <end position="98"/>
    </location>
</feature>